<dbReference type="Gene3D" id="3.40.50.80">
    <property type="entry name" value="Nucleotide-binding domain of ferredoxin-NADP reductase (FNR) module"/>
    <property type="match status" value="1"/>
</dbReference>
<name>K3X902_GLOUD</name>
<sequence>MTIRHELWSGLVAALAMSKFVADGMAAATETNICASKEFLALQPEPFGASPITVKSLVKSGHVCMEFTLAAANPAIGAKWFAVGLSTSGKMVSSPAASVMLFQSSTGSLDKYVLGGYSKKAVEKDADQSGFTVASVSLSTMSFSYQRPLEAATATDVAIDPSKSAKFIWAYGASWPTPGHQRGTKGTVEYTFATESAATYSDTSGNTTTSQPKTPGRSGTSDTTNVYTNPILVDISEPYCEGENCPAVVGGIAFLIMVLCGVLMSAVFRKTRFGRFVLHHRLLAPPVKATTNAVISSPWTMLRQNLADLRVGEVVIMLIFGGAIAALVVLNSGATTQVITGQVVLLILMFLLLPVSRIPLWSVFFGSSFERVIKFHRWTGMAMSCALVVHLVEALKVTSVTEPTQFGQVVPLNGFIAFVSFALMALLANEYIRRKAFEIFYVSHRVLSIVGLVFTILHASRIVGVALAIPLAFYGLGLLFRWYVALTSRHQAMGAGSFTQKLLEAGEKEKNLSVHLCGPFGRLSVNVDEYEVVVIVAGGVGITPMMSLLNQRHLFPPAAAKVKTASDVDHTIQE</sequence>
<reference evidence="11" key="2">
    <citation type="submission" date="2010-04" db="EMBL/GenBank/DDBJ databases">
        <authorList>
            <person name="Buell R."/>
            <person name="Hamilton J."/>
            <person name="Hostetler J."/>
        </authorList>
    </citation>
    <scope>NUCLEOTIDE SEQUENCE [LARGE SCALE GENOMIC DNA]</scope>
    <source>
        <strain evidence="11">DAOM:BR144</strain>
    </source>
</reference>
<reference evidence="10" key="3">
    <citation type="submission" date="2015-02" db="UniProtKB">
        <authorList>
            <consortium name="EnsemblProtists"/>
        </authorList>
    </citation>
    <scope>IDENTIFICATION</scope>
    <source>
        <strain evidence="10">DAOM BR144</strain>
    </source>
</reference>
<dbReference type="Pfam" id="PF01794">
    <property type="entry name" value="Ferric_reduct"/>
    <property type="match status" value="1"/>
</dbReference>
<dbReference type="InterPro" id="IPR050369">
    <property type="entry name" value="RBOH/FRE"/>
</dbReference>
<feature type="transmembrane region" description="Helical" evidence="7">
    <location>
        <begin position="378"/>
        <end position="397"/>
    </location>
</feature>
<evidence type="ECO:0000256" key="8">
    <source>
        <dbReference type="SAM" id="SignalP"/>
    </source>
</evidence>
<dbReference type="CDD" id="cd09631">
    <property type="entry name" value="DOMON_DOH"/>
    <property type="match status" value="1"/>
</dbReference>
<dbReference type="Pfam" id="PF03351">
    <property type="entry name" value="DOMON"/>
    <property type="match status" value="1"/>
</dbReference>
<keyword evidence="3 7" id="KW-1133">Transmembrane helix</keyword>
<dbReference type="VEuPathDB" id="FungiDB:PYU1_G013672"/>
<dbReference type="SMART" id="SM00664">
    <property type="entry name" value="DoH"/>
    <property type="match status" value="1"/>
</dbReference>
<evidence type="ECO:0000256" key="6">
    <source>
        <dbReference type="SAM" id="MobiDB-lite"/>
    </source>
</evidence>
<dbReference type="InterPro" id="IPR039261">
    <property type="entry name" value="FNR_nucleotide-bd"/>
</dbReference>
<feature type="transmembrane region" description="Helical" evidence="7">
    <location>
        <begin position="463"/>
        <end position="484"/>
    </location>
</feature>
<feature type="transmembrane region" description="Helical" evidence="7">
    <location>
        <begin position="343"/>
        <end position="366"/>
    </location>
</feature>
<dbReference type="eggNOG" id="KOG0039">
    <property type="taxonomic scope" value="Eukaryota"/>
</dbReference>
<dbReference type="GO" id="GO:0016491">
    <property type="term" value="F:oxidoreductase activity"/>
    <property type="evidence" value="ECO:0007669"/>
    <property type="project" value="UniProtKB-KW"/>
</dbReference>
<dbReference type="InParanoid" id="K3X902"/>
<keyword evidence="8" id="KW-0732">Signal</keyword>
<comment type="subcellular location">
    <subcellularLocation>
        <location evidence="1">Membrane</location>
        <topology evidence="1">Multi-pass membrane protein</topology>
    </subcellularLocation>
</comment>
<dbReference type="InterPro" id="IPR005018">
    <property type="entry name" value="DOMON_domain"/>
</dbReference>
<reference evidence="11" key="1">
    <citation type="journal article" date="2010" name="Genome Biol.">
        <title>Genome sequence of the necrotrophic plant pathogen Pythium ultimum reveals original pathogenicity mechanisms and effector repertoire.</title>
        <authorList>
            <person name="Levesque C.A."/>
            <person name="Brouwer H."/>
            <person name="Cano L."/>
            <person name="Hamilton J.P."/>
            <person name="Holt C."/>
            <person name="Huitema E."/>
            <person name="Raffaele S."/>
            <person name="Robideau G.P."/>
            <person name="Thines M."/>
            <person name="Win J."/>
            <person name="Zerillo M.M."/>
            <person name="Beakes G.W."/>
            <person name="Boore J.L."/>
            <person name="Busam D."/>
            <person name="Dumas B."/>
            <person name="Ferriera S."/>
            <person name="Fuerstenberg S.I."/>
            <person name="Gachon C.M."/>
            <person name="Gaulin E."/>
            <person name="Govers F."/>
            <person name="Grenville-Briggs L."/>
            <person name="Horner N."/>
            <person name="Hostetler J."/>
            <person name="Jiang R.H."/>
            <person name="Johnson J."/>
            <person name="Krajaejun T."/>
            <person name="Lin H."/>
            <person name="Meijer H.J."/>
            <person name="Moore B."/>
            <person name="Morris P."/>
            <person name="Phuntmart V."/>
            <person name="Puiu D."/>
            <person name="Shetty J."/>
            <person name="Stajich J.E."/>
            <person name="Tripathy S."/>
            <person name="Wawra S."/>
            <person name="van West P."/>
            <person name="Whitty B.R."/>
            <person name="Coutinho P.M."/>
            <person name="Henrissat B."/>
            <person name="Martin F."/>
            <person name="Thomas P.D."/>
            <person name="Tyler B.M."/>
            <person name="De Vries R.P."/>
            <person name="Kamoun S."/>
            <person name="Yandell M."/>
            <person name="Tisserat N."/>
            <person name="Buell C.R."/>
        </authorList>
    </citation>
    <scope>NUCLEOTIDE SEQUENCE</scope>
    <source>
        <strain evidence="11">DAOM:BR144</strain>
    </source>
</reference>
<keyword evidence="2 7" id="KW-0812">Transmembrane</keyword>
<dbReference type="PROSITE" id="PS50836">
    <property type="entry name" value="DOMON"/>
    <property type="match status" value="1"/>
</dbReference>
<evidence type="ECO:0000256" key="1">
    <source>
        <dbReference type="ARBA" id="ARBA00004141"/>
    </source>
</evidence>
<evidence type="ECO:0000256" key="3">
    <source>
        <dbReference type="ARBA" id="ARBA00022989"/>
    </source>
</evidence>
<feature type="signal peptide" evidence="8">
    <location>
        <begin position="1"/>
        <end position="26"/>
    </location>
</feature>
<dbReference type="EMBL" id="GL376586">
    <property type="status" value="NOT_ANNOTATED_CDS"/>
    <property type="molecule type" value="Genomic_DNA"/>
</dbReference>
<keyword evidence="5 7" id="KW-0472">Membrane</keyword>
<organism evidence="10 11">
    <name type="scientific">Globisporangium ultimum (strain ATCC 200006 / CBS 805.95 / DAOM BR144)</name>
    <name type="common">Pythium ultimum</name>
    <dbReference type="NCBI Taxonomy" id="431595"/>
    <lineage>
        <taxon>Eukaryota</taxon>
        <taxon>Sar</taxon>
        <taxon>Stramenopiles</taxon>
        <taxon>Oomycota</taxon>
        <taxon>Peronosporomycetes</taxon>
        <taxon>Pythiales</taxon>
        <taxon>Pythiaceae</taxon>
        <taxon>Globisporangium</taxon>
    </lineage>
</organism>
<dbReference type="InterPro" id="IPR045266">
    <property type="entry name" value="DOH_DOMON"/>
</dbReference>
<dbReference type="EnsemblProtists" id="PYU1_T013701">
    <property type="protein sequence ID" value="PYU1_T013701"/>
    <property type="gene ID" value="PYU1_G013672"/>
</dbReference>
<feature type="transmembrane region" description="Helical" evidence="7">
    <location>
        <begin position="247"/>
        <end position="268"/>
    </location>
</feature>
<feature type="transmembrane region" description="Helical" evidence="7">
    <location>
        <begin position="311"/>
        <end position="331"/>
    </location>
</feature>
<feature type="chain" id="PRO_5003872997" description="DOMON domain-containing protein" evidence="8">
    <location>
        <begin position="27"/>
        <end position="574"/>
    </location>
</feature>
<dbReference type="PANTHER" id="PTHR11972:SF69">
    <property type="entry name" value="FERRIC REDUCTION OXIDASE 6-RELATED"/>
    <property type="match status" value="1"/>
</dbReference>
<dbReference type="GO" id="GO:0005886">
    <property type="term" value="C:plasma membrane"/>
    <property type="evidence" value="ECO:0007669"/>
    <property type="project" value="TreeGrafter"/>
</dbReference>
<feature type="domain" description="DOMON" evidence="9">
    <location>
        <begin position="50"/>
        <end position="172"/>
    </location>
</feature>
<evidence type="ECO:0000256" key="2">
    <source>
        <dbReference type="ARBA" id="ARBA00022692"/>
    </source>
</evidence>
<proteinExistence type="predicted"/>
<feature type="region of interest" description="Disordered" evidence="6">
    <location>
        <begin position="200"/>
        <end position="223"/>
    </location>
</feature>
<dbReference type="SUPFAM" id="SSF52343">
    <property type="entry name" value="Ferredoxin reductase-like, C-terminal NADP-linked domain"/>
    <property type="match status" value="1"/>
</dbReference>
<evidence type="ECO:0000313" key="10">
    <source>
        <dbReference type="EnsemblProtists" id="PYU1_T013701"/>
    </source>
</evidence>
<evidence type="ECO:0000313" key="11">
    <source>
        <dbReference type="Proteomes" id="UP000019132"/>
    </source>
</evidence>
<evidence type="ECO:0000259" key="9">
    <source>
        <dbReference type="PROSITE" id="PS50836"/>
    </source>
</evidence>
<evidence type="ECO:0000256" key="7">
    <source>
        <dbReference type="SAM" id="Phobius"/>
    </source>
</evidence>
<dbReference type="STRING" id="431595.K3X902"/>
<dbReference type="HOGENOM" id="CLU_024610_0_0_1"/>
<evidence type="ECO:0000256" key="4">
    <source>
        <dbReference type="ARBA" id="ARBA00023002"/>
    </source>
</evidence>
<dbReference type="InterPro" id="IPR013130">
    <property type="entry name" value="Fe3_Rdtase_TM_dom"/>
</dbReference>
<dbReference type="PANTHER" id="PTHR11972">
    <property type="entry name" value="NADPH OXIDASE"/>
    <property type="match status" value="1"/>
</dbReference>
<feature type="transmembrane region" description="Helical" evidence="7">
    <location>
        <begin position="409"/>
        <end position="427"/>
    </location>
</feature>
<dbReference type="OMA" id="MTIRHEL"/>
<dbReference type="AlphaFoldDB" id="K3X902"/>
<dbReference type="Proteomes" id="UP000019132">
    <property type="component" value="Unassembled WGS sequence"/>
</dbReference>
<keyword evidence="11" id="KW-1185">Reference proteome</keyword>
<keyword evidence="4" id="KW-0560">Oxidoreductase</keyword>
<feature type="transmembrane region" description="Helical" evidence="7">
    <location>
        <begin position="439"/>
        <end position="457"/>
    </location>
</feature>
<protein>
    <recommendedName>
        <fullName evidence="9">DOMON domain-containing protein</fullName>
    </recommendedName>
</protein>
<accession>K3X902</accession>
<evidence type="ECO:0000256" key="5">
    <source>
        <dbReference type="ARBA" id="ARBA00023136"/>
    </source>
</evidence>